<feature type="domain" description="Alcohol dehydrogenase iron-type/glycerol dehydrogenase GldA" evidence="2">
    <location>
        <begin position="19"/>
        <end position="190"/>
    </location>
</feature>
<dbReference type="InterPro" id="IPR039697">
    <property type="entry name" value="Alcohol_dehydrogenase_Fe"/>
</dbReference>
<dbReference type="Pfam" id="PF25137">
    <property type="entry name" value="ADH_Fe_C"/>
    <property type="match status" value="1"/>
</dbReference>
<dbReference type="PANTHER" id="PTHR11496">
    <property type="entry name" value="ALCOHOL DEHYDROGENASE"/>
    <property type="match status" value="1"/>
</dbReference>
<dbReference type="Proteomes" id="UP000649604">
    <property type="component" value="Unassembled WGS sequence"/>
</dbReference>
<dbReference type="InterPro" id="IPR001670">
    <property type="entry name" value="ADH_Fe/GldA"/>
</dbReference>
<evidence type="ECO:0000313" key="4">
    <source>
        <dbReference type="EMBL" id="MBD3324177.1"/>
    </source>
</evidence>
<dbReference type="AlphaFoldDB" id="A0A9D5Q5F5"/>
<dbReference type="InterPro" id="IPR056798">
    <property type="entry name" value="ADH_Fe_C"/>
</dbReference>
<sequence length="423" mass="45156">MNYFEKARQLLTEFKGDAYLYGNGVLKDVGKVAASVGNNAVLIYTEFPGVEGYVSTIRDSLKQAGVTLVAEIEGARPNAPREDLARITEELTKANPDVIISFGGGSTIDAAKSAEALRTLGGSIEDYFGTGLVTKKVQETGKQLTPHIAIQTAASSGAHLTKYSNITDISTGQKKLVVDESIVPSHPVFDYTVTHNAPPALTVDGGLDGVAHILEVFYGAVGKPYYDKLKEIAEAGIGLIVQYLPKAKENPKDTEAREALCLATDLGGYAIMLGGTNGGHLTSFSLVDVLSHGRACALMNPYYTVFFAPAIEEPLQVVGKILQDAGYISKDISSLKGRELGIAVAEGMFAVAKAIDFPTTLNEVEGFTQGHIDRALTAAKNPQLKMKLENMPIPLNADMIDEYMGPILEAAKTGDLSRIKNTQ</sequence>
<evidence type="ECO:0000256" key="1">
    <source>
        <dbReference type="ARBA" id="ARBA00023002"/>
    </source>
</evidence>
<gene>
    <name evidence="4" type="ORF">GF339_06305</name>
</gene>
<proteinExistence type="predicted"/>
<organism evidence="4 5">
    <name type="scientific">candidate division KSB3 bacterium</name>
    <dbReference type="NCBI Taxonomy" id="2044937"/>
    <lineage>
        <taxon>Bacteria</taxon>
        <taxon>candidate division KSB3</taxon>
    </lineage>
</organism>
<name>A0A9D5Q5F5_9BACT</name>
<evidence type="ECO:0000259" key="3">
    <source>
        <dbReference type="Pfam" id="PF25137"/>
    </source>
</evidence>
<comment type="caution">
    <text evidence="4">The sequence shown here is derived from an EMBL/GenBank/DDBJ whole genome shotgun (WGS) entry which is preliminary data.</text>
</comment>
<dbReference type="GO" id="GO:0004022">
    <property type="term" value="F:alcohol dehydrogenase (NAD+) activity"/>
    <property type="evidence" value="ECO:0007669"/>
    <property type="project" value="TreeGrafter"/>
</dbReference>
<dbReference type="Gene3D" id="3.40.50.1970">
    <property type="match status" value="1"/>
</dbReference>
<reference evidence="4" key="1">
    <citation type="submission" date="2019-11" db="EMBL/GenBank/DDBJ databases">
        <title>Microbial mats filling the niche in hypersaline microbial mats.</title>
        <authorList>
            <person name="Wong H.L."/>
            <person name="Macleod F.I."/>
            <person name="White R.A. III"/>
            <person name="Burns B.P."/>
        </authorList>
    </citation>
    <scope>NUCLEOTIDE SEQUENCE</scope>
    <source>
        <strain evidence="4">Rbin_158</strain>
    </source>
</reference>
<dbReference type="Pfam" id="PF00465">
    <property type="entry name" value="Fe-ADH"/>
    <property type="match status" value="1"/>
</dbReference>
<keyword evidence="1" id="KW-0560">Oxidoreductase</keyword>
<dbReference type="GO" id="GO:0046872">
    <property type="term" value="F:metal ion binding"/>
    <property type="evidence" value="ECO:0007669"/>
    <property type="project" value="InterPro"/>
</dbReference>
<dbReference type="PANTHER" id="PTHR11496:SF83">
    <property type="entry name" value="HYDROXYACID-OXOACID TRANSHYDROGENASE, MITOCHONDRIAL"/>
    <property type="match status" value="1"/>
</dbReference>
<protein>
    <submittedName>
        <fullName evidence="4">Iron-containing alcohol dehydrogenase</fullName>
    </submittedName>
</protein>
<dbReference type="CDD" id="cd08551">
    <property type="entry name" value="Fe-ADH"/>
    <property type="match status" value="1"/>
</dbReference>
<dbReference type="SUPFAM" id="SSF56796">
    <property type="entry name" value="Dehydroquinate synthase-like"/>
    <property type="match status" value="1"/>
</dbReference>
<feature type="domain" description="Fe-containing alcohol dehydrogenase-like C-terminal" evidence="3">
    <location>
        <begin position="202"/>
        <end position="373"/>
    </location>
</feature>
<dbReference type="EMBL" id="WJJP01000195">
    <property type="protein sequence ID" value="MBD3324177.1"/>
    <property type="molecule type" value="Genomic_DNA"/>
</dbReference>
<accession>A0A9D5Q5F5</accession>
<evidence type="ECO:0000313" key="5">
    <source>
        <dbReference type="Proteomes" id="UP000649604"/>
    </source>
</evidence>
<evidence type="ECO:0000259" key="2">
    <source>
        <dbReference type="Pfam" id="PF00465"/>
    </source>
</evidence>
<dbReference type="Gene3D" id="1.20.1090.10">
    <property type="entry name" value="Dehydroquinate synthase-like - alpha domain"/>
    <property type="match status" value="1"/>
</dbReference>